<name>A0A0K9GV62_9BACI</name>
<dbReference type="InterPro" id="IPR036388">
    <property type="entry name" value="WH-like_DNA-bd_sf"/>
</dbReference>
<evidence type="ECO:0000256" key="1">
    <source>
        <dbReference type="ARBA" id="ARBA00009437"/>
    </source>
</evidence>
<keyword evidence="3" id="KW-0238">DNA-binding</keyword>
<gene>
    <name evidence="6" type="ORF">AC625_14200</name>
</gene>
<dbReference type="AlphaFoldDB" id="A0A0K9GV62"/>
<accession>A0A0K9GV62</accession>
<dbReference type="EMBL" id="LFZW01000001">
    <property type="protein sequence ID" value="KMY50513.1"/>
    <property type="molecule type" value="Genomic_DNA"/>
</dbReference>
<dbReference type="Gene3D" id="1.10.10.10">
    <property type="entry name" value="Winged helix-like DNA-binding domain superfamily/Winged helix DNA-binding domain"/>
    <property type="match status" value="1"/>
</dbReference>
<dbReference type="GO" id="GO:0003700">
    <property type="term" value="F:DNA-binding transcription factor activity"/>
    <property type="evidence" value="ECO:0007669"/>
    <property type="project" value="InterPro"/>
</dbReference>
<dbReference type="Pfam" id="PF00126">
    <property type="entry name" value="HTH_1"/>
    <property type="match status" value="1"/>
</dbReference>
<evidence type="ECO:0000256" key="4">
    <source>
        <dbReference type="ARBA" id="ARBA00023163"/>
    </source>
</evidence>
<dbReference type="CDD" id="cd05466">
    <property type="entry name" value="PBP2_LTTR_substrate"/>
    <property type="match status" value="1"/>
</dbReference>
<reference evidence="7" key="1">
    <citation type="submission" date="2015-07" db="EMBL/GenBank/DDBJ databases">
        <title>Genome sequencing project for genomic taxonomy and phylogenomics of Bacillus-like bacteria.</title>
        <authorList>
            <person name="Liu B."/>
            <person name="Wang J."/>
            <person name="Zhu Y."/>
            <person name="Liu G."/>
            <person name="Chen Q."/>
            <person name="Chen Z."/>
            <person name="Lan J."/>
            <person name="Che J."/>
            <person name="Ge C."/>
            <person name="Shi H."/>
            <person name="Pan Z."/>
            <person name="Liu X."/>
        </authorList>
    </citation>
    <scope>NUCLEOTIDE SEQUENCE [LARGE SCALE GENOMIC DNA]</scope>
    <source>
        <strain evidence="7">FJAT-27997</strain>
    </source>
</reference>
<dbReference type="InterPro" id="IPR005119">
    <property type="entry name" value="LysR_subst-bd"/>
</dbReference>
<dbReference type="PANTHER" id="PTHR30126">
    <property type="entry name" value="HTH-TYPE TRANSCRIPTIONAL REGULATOR"/>
    <property type="match status" value="1"/>
</dbReference>
<dbReference type="InterPro" id="IPR036390">
    <property type="entry name" value="WH_DNA-bd_sf"/>
</dbReference>
<dbReference type="Gene3D" id="3.40.190.290">
    <property type="match status" value="1"/>
</dbReference>
<dbReference type="PANTHER" id="PTHR30126:SF64">
    <property type="entry name" value="HTH-TYPE TRANSCRIPTIONAL REGULATOR CITR"/>
    <property type="match status" value="1"/>
</dbReference>
<proteinExistence type="inferred from homology"/>
<evidence type="ECO:0000313" key="6">
    <source>
        <dbReference type="EMBL" id="KMY50513.1"/>
    </source>
</evidence>
<dbReference type="SUPFAM" id="SSF53850">
    <property type="entry name" value="Periplasmic binding protein-like II"/>
    <property type="match status" value="1"/>
</dbReference>
<dbReference type="PROSITE" id="PS50931">
    <property type="entry name" value="HTH_LYSR"/>
    <property type="match status" value="1"/>
</dbReference>
<keyword evidence="2" id="KW-0805">Transcription regulation</keyword>
<sequence>MEIKWLKTFMVAAKYENFRKTSEELFLTQPAITKHIRRLEENLNIELFDRNGKTISLTSAGFNYLPYAREIVEKYEQGLADFESWKQGYNRKLIIAAAPQIASSVLPVILRCFMDENPNIEVFINVLKSYEIGEEISAGRADLGLTRIKPFQTNINCHIVHEEPVILVGPHEDKVKSDDEKILIEKYRVITHNHPDYWENLLNEIKRHYPTVRTMKVNQIEITKRFIEQGLGISYLPYTMVRDELRMNKLIQIKSDQIHLPTSSTYVLTKVETNEANIFIRFFKEEMAKI</sequence>
<comment type="caution">
    <text evidence="6">The sequence shown here is derived from an EMBL/GenBank/DDBJ whole genome shotgun (WGS) entry which is preliminary data.</text>
</comment>
<dbReference type="OrthoDB" id="9803735at2"/>
<dbReference type="GO" id="GO:0000976">
    <property type="term" value="F:transcription cis-regulatory region binding"/>
    <property type="evidence" value="ECO:0007669"/>
    <property type="project" value="TreeGrafter"/>
</dbReference>
<keyword evidence="7" id="KW-1185">Reference proteome</keyword>
<feature type="domain" description="HTH lysR-type" evidence="5">
    <location>
        <begin position="1"/>
        <end position="58"/>
    </location>
</feature>
<dbReference type="InterPro" id="IPR000847">
    <property type="entry name" value="LysR_HTH_N"/>
</dbReference>
<evidence type="ECO:0000313" key="7">
    <source>
        <dbReference type="Proteomes" id="UP000037146"/>
    </source>
</evidence>
<protein>
    <submittedName>
        <fullName evidence="6">Transcriptional regulator</fullName>
    </submittedName>
</protein>
<evidence type="ECO:0000256" key="3">
    <source>
        <dbReference type="ARBA" id="ARBA00023125"/>
    </source>
</evidence>
<evidence type="ECO:0000256" key="2">
    <source>
        <dbReference type="ARBA" id="ARBA00023015"/>
    </source>
</evidence>
<organism evidence="6 7">
    <name type="scientific">Peribacillus loiseleuriae</name>
    <dbReference type="NCBI Taxonomy" id="1679170"/>
    <lineage>
        <taxon>Bacteria</taxon>
        <taxon>Bacillati</taxon>
        <taxon>Bacillota</taxon>
        <taxon>Bacilli</taxon>
        <taxon>Bacillales</taxon>
        <taxon>Bacillaceae</taxon>
        <taxon>Peribacillus</taxon>
    </lineage>
</organism>
<dbReference type="SUPFAM" id="SSF46785">
    <property type="entry name" value="Winged helix' DNA-binding domain"/>
    <property type="match status" value="1"/>
</dbReference>
<keyword evidence="4" id="KW-0804">Transcription</keyword>
<dbReference type="PATRIC" id="fig|1679170.3.peg.3238"/>
<dbReference type="STRING" id="1679170.AC625_14200"/>
<dbReference type="Pfam" id="PF03466">
    <property type="entry name" value="LysR_substrate"/>
    <property type="match status" value="1"/>
</dbReference>
<evidence type="ECO:0000259" key="5">
    <source>
        <dbReference type="PROSITE" id="PS50931"/>
    </source>
</evidence>
<dbReference type="PRINTS" id="PR00039">
    <property type="entry name" value="HTHLYSR"/>
</dbReference>
<comment type="similarity">
    <text evidence="1">Belongs to the LysR transcriptional regulatory family.</text>
</comment>
<dbReference type="Proteomes" id="UP000037146">
    <property type="component" value="Unassembled WGS sequence"/>
</dbReference>
<dbReference type="RefSeq" id="WP_049681866.1">
    <property type="nucleotide sequence ID" value="NZ_LFZW01000001.1"/>
</dbReference>